<evidence type="ECO:0000313" key="1">
    <source>
        <dbReference type="EMBL" id="PMP84298.1"/>
    </source>
</evidence>
<proteinExistence type="predicted"/>
<protein>
    <submittedName>
        <fullName evidence="1">Uncharacterized protein</fullName>
    </submittedName>
</protein>
<gene>
    <name evidence="1" type="ORF">C0175_00275</name>
</gene>
<name>A0A2J6X9W0_9BACT</name>
<dbReference type="EMBL" id="PNIX01000019">
    <property type="protein sequence ID" value="PMP84298.1"/>
    <property type="molecule type" value="Genomic_DNA"/>
</dbReference>
<reference evidence="1 2" key="1">
    <citation type="submission" date="2018-01" db="EMBL/GenBank/DDBJ databases">
        <title>Metagenomic assembled genomes from two thermal pools in the Uzon Caldera, Kamchatka, Russia.</title>
        <authorList>
            <person name="Wilkins L."/>
            <person name="Ettinger C."/>
        </authorList>
    </citation>
    <scope>NUCLEOTIDE SEQUENCE [LARGE SCALE GENOMIC DNA]</scope>
    <source>
        <strain evidence="1">ARK-10</strain>
    </source>
</reference>
<dbReference type="AlphaFoldDB" id="A0A2J6X9W0"/>
<comment type="caution">
    <text evidence="1">The sequence shown here is derived from an EMBL/GenBank/DDBJ whole genome shotgun (WGS) entry which is preliminary data.</text>
</comment>
<dbReference type="Proteomes" id="UP000236910">
    <property type="component" value="Unassembled WGS sequence"/>
</dbReference>
<sequence>MLRIYKILTLTISLFLSFDYVFAQQYCIYQRDFNQWLCNNVRGAQQACYAPDYVGKFSDYNSCENTRRSAVSYDVRWQRMTRCVPCGPSREPSYQQPLPEPINSEQEKLVEEVRREAQKEDDARKQYVKSLQQEKEQKNMEFKRMVPELISQMKTSPPPMNSIQKEQYKKALEQAYCAAYTSIKAAEMALQGKFEISKNLITDLENIRATAGAGFDTEYGRKLLSSCSGSINFKIPDVQMSIENDPQYVKYIEITKNVQALIPKIEANFNELQTIQEKKEQAKKDKRS</sequence>
<organism evidence="1 2">
    <name type="scientific">Caldisericum exile</name>
    <dbReference type="NCBI Taxonomy" id="693075"/>
    <lineage>
        <taxon>Bacteria</taxon>
        <taxon>Pseudomonadati</taxon>
        <taxon>Caldisericota/Cryosericota group</taxon>
        <taxon>Caldisericota</taxon>
        <taxon>Caldisericia</taxon>
        <taxon>Caldisericales</taxon>
        <taxon>Caldisericaceae</taxon>
        <taxon>Caldisericum</taxon>
    </lineage>
</organism>
<evidence type="ECO:0000313" key="2">
    <source>
        <dbReference type="Proteomes" id="UP000236910"/>
    </source>
</evidence>
<accession>A0A2J6X9W0</accession>